<evidence type="ECO:0000256" key="8">
    <source>
        <dbReference type="SAM" id="MobiDB-lite"/>
    </source>
</evidence>
<sequence length="2092" mass="219666">MRSGLPALLLTVAMSLTSGPVHAAPINNDAPKLRYAEDLRGNFALIGNTLAQDCRSTTPPPITGRMPPIETYVPGDAACYQRDTSPDFFWTLNDWAMENTGATTQPSAPVKATGINPLSAASQAALSLPAGATVVYARLYWAATRFTANAGDKIQAPDLTAHLSRPGVAGFEFNLTADDYAFQYDGGEYQYQSTADITDIVKSYGSGRYQISDVLAVSLDTTTGGGEYIFDGWWMAVFYEVPGATKRHLKLFDSMRSVEGPPGTAFTLSGFYVPTYAVDAKLGVVAFEGDDPAPDINDTLSFNGQIVSNDFNPPNNFFNSTRSWTTTKTNVTTDTPLAGLDAGTDGKFDSYPISNRNDRPQLTGTPGSMSGIDLDVVDVTVAAGDHTATALANTSGDRFWLAGFITSITTQAPDFTNTVKSAKNLTRDDGTVRPGDVIEYTISTINVGDDHSKDTVVNDKLPTQLEYVPGSLTLLSVAASDSLVPGPLTDAKGDDVGHYDTATRTLTVYLGTGATPTKGGTLKGIIEPGDTGESTRISFRMQVKAGVSGVVENQAIITAGGMLGIDPVDTPSHSPEGAGPTDFEVAEVPTPVILVPANGALLNNNRPTYSGTSRPGLTVIVEVDGVEICTTTADATGAWSCPTPTGSPNLTEGSHRVTAQARNAAGVTSEVTRNDFTVDSVAPTAPVITAPTSGQNITTTQRPTFEGTAEPNSVVTVSVDGRVIGRIVADSSGHWFLIAPTPLADGPHTVSATAKDTAGNVSAAASVPFTITVNPPDTKITAKPPLKDLSRTATFTFEGIPAGGIESFDCSLDGVTLAKCNATLSFTKTYTDLADGQHIFRVRARNYSGFVDTTPDSYTWLVGVDTDNDGIPDSIETATGTNPNDDDSDDDGIKDGNEDKNANGVVDDGETDPRKSDTDGDGIQDGTELGLTDPQGSGTNASVFVPDRDPSSITNPRDPDTDKGGVSDGIEDTNHNGRVDSGETDPLNPTDDYRDTDGDGIPDTVENATGTSPTDDDSDDDGILDGKEDMNHNGVVDPGETDPRKKDTDGDGLQDGTELGLTTPQGSGTDPSVFMPDADPSKKTNPLDPDTDKGGVLDGVEDTNHNGRVDAGERDPLDPTDDNPPPDTDGDGISDDDETRNGTDPNDDDSDNDGILDGNEDKNHNGIVDPGETDPLKADTDGDGLQDGTELGLTEPQGSGTDPSVFIPDADPSTKTNPRDPDTDKGGVRDGIEDTNHNGRVDSGETDPRNPVDDYLDTDGDGIPDTVENATGTNPNSDDSDNDGITDGNEDPNHNGVVDPGETDPRKGDTDGDGIQDGTEIGLTEPQGTGTDPSVFIPDADPSTKTNPLDPDTDKGGVRDGDEDTNHNGRVDAGETNPLDPSDDLVDSDGDGIPDRVERDHGTDPNNPDTDGDGLSDGEEDKNHNGVVDPGETDPRNADTDGGGLSDGDEVKAGTNPLDDRDDFLIGGRGCSTSGGSPLAWLTTTLLAMPLLRSRRASLRGTLAKGGLLGLMGVLVAPAAHAQVTTSPLSQSIDVQRYKPGPGATDILGVHGARVGEHLGWHLGASINYASDPLGFLDRRTDKYVYEIVAHQATLDVMGSVSLWNRFELGVALPITYQSSQSGAAITPAFADGVSGAGLGDLRIVPKAHLLSAGGLNLGLVVPVSLPTAGGEGFRGGSGVSARPQLIAEWGRDPNGFRLVANLGANLQKAEQLRNLETSTELMYAVGAQLPFTQKLALRANLAGAFGLNDSNFEGRPLELLAALQYRFRPGLAAHIGGGPGLTRGYGTPGFRVFAGVDWGKPGEPAKAAPAGTPAPTAPAAPLDSDGDGILDAQDQCPAQPEDKDGFQDEDGCPDPDNDQDGIPDVKDQCPLQPETVNGFQDADGCPDEDPNKDSDGDGIPDKKDQCPLQAEDKDGFQDEDGCPDPDNDQDGILDARDQCPNEPETINGVKDDDGCPDEGKSKVRLEANRIVILDKVYFATAKDVILPKSFNLLQQVASVLKNNPQIEKLRVEGHTDDQGNDASNLKLSQRRSITVRNFLIREGVTAERLEAEGYGETKPVDTNKTAAGRENNRRVEFNILRIAGQDVQKTP</sequence>
<dbReference type="RefSeq" id="WP_157775391.1">
    <property type="nucleotide sequence ID" value="NZ_CP022163.1"/>
</dbReference>
<dbReference type="Pfam" id="PF00691">
    <property type="entry name" value="OmpA"/>
    <property type="match status" value="1"/>
</dbReference>
<dbReference type="SUPFAM" id="SSF103088">
    <property type="entry name" value="OmpA-like"/>
    <property type="match status" value="1"/>
</dbReference>
<organism evidence="11 12">
    <name type="scientific">Melittangium boletus DSM 14713</name>
    <dbReference type="NCBI Taxonomy" id="1294270"/>
    <lineage>
        <taxon>Bacteria</taxon>
        <taxon>Pseudomonadati</taxon>
        <taxon>Myxococcota</taxon>
        <taxon>Myxococcia</taxon>
        <taxon>Myxococcales</taxon>
        <taxon>Cystobacterineae</taxon>
        <taxon>Archangiaceae</taxon>
        <taxon>Melittangium</taxon>
    </lineage>
</organism>
<dbReference type="Pfam" id="PF19077">
    <property type="entry name" value="Big_13"/>
    <property type="match status" value="2"/>
</dbReference>
<dbReference type="InterPro" id="IPR059100">
    <property type="entry name" value="TSP3_bac"/>
</dbReference>
<dbReference type="InterPro" id="IPR044016">
    <property type="entry name" value="Big_13"/>
</dbReference>
<dbReference type="Pfam" id="PF18884">
    <property type="entry name" value="TSP3_bac"/>
    <property type="match status" value="7"/>
</dbReference>
<evidence type="ECO:0000256" key="4">
    <source>
        <dbReference type="ARBA" id="ARBA00022729"/>
    </source>
</evidence>
<dbReference type="PANTHER" id="PTHR37467:SF1">
    <property type="entry name" value="EXPORTED CALCIUM-BINDING GLYCOPROTEIN"/>
    <property type="match status" value="1"/>
</dbReference>
<dbReference type="OrthoDB" id="5495046at2"/>
<dbReference type="InterPro" id="IPR006665">
    <property type="entry name" value="OmpA-like"/>
</dbReference>
<evidence type="ECO:0000256" key="7">
    <source>
        <dbReference type="PROSITE-ProRule" id="PRU00473"/>
    </source>
</evidence>
<feature type="compositionally biased region" description="Acidic residues" evidence="8">
    <location>
        <begin position="1381"/>
        <end position="1392"/>
    </location>
</feature>
<feature type="region of interest" description="Disordered" evidence="8">
    <location>
        <begin position="687"/>
        <end position="708"/>
    </location>
</feature>
<dbReference type="PROSITE" id="PS51123">
    <property type="entry name" value="OMPA_2"/>
    <property type="match status" value="1"/>
</dbReference>
<dbReference type="PANTHER" id="PTHR37467">
    <property type="entry name" value="EXPORTED CALCIUM-BINDING GLYCOPROTEIN-RELATED"/>
    <property type="match status" value="1"/>
</dbReference>
<evidence type="ECO:0000256" key="3">
    <source>
        <dbReference type="ARBA" id="ARBA00022525"/>
    </source>
</evidence>
<dbReference type="SUPFAM" id="SSF103647">
    <property type="entry name" value="TSP type-3 repeat"/>
    <property type="match status" value="1"/>
</dbReference>
<feature type="compositionally biased region" description="Acidic residues" evidence="8">
    <location>
        <begin position="1145"/>
        <end position="1154"/>
    </location>
</feature>
<feature type="compositionally biased region" description="Polar residues" evidence="8">
    <location>
        <begin position="1060"/>
        <end position="1070"/>
    </location>
</feature>
<dbReference type="InterPro" id="IPR028974">
    <property type="entry name" value="TSP_type-3_rpt"/>
</dbReference>
<feature type="compositionally biased region" description="Basic and acidic residues" evidence="8">
    <location>
        <begin position="1217"/>
        <end position="1252"/>
    </location>
</feature>
<accession>A0A250IJ22</accession>
<keyword evidence="12" id="KW-1185">Reference proteome</keyword>
<dbReference type="InterPro" id="IPR036737">
    <property type="entry name" value="OmpA-like_sf"/>
</dbReference>
<evidence type="ECO:0000256" key="6">
    <source>
        <dbReference type="ARBA" id="ARBA00023136"/>
    </source>
</evidence>
<evidence type="ECO:0000256" key="5">
    <source>
        <dbReference type="ARBA" id="ARBA00022837"/>
    </source>
</evidence>
<dbReference type="InterPro" id="IPR006664">
    <property type="entry name" value="OMP_bac"/>
</dbReference>
<dbReference type="GO" id="GO:0005509">
    <property type="term" value="F:calcium ion binding"/>
    <property type="evidence" value="ECO:0007669"/>
    <property type="project" value="InterPro"/>
</dbReference>
<feature type="compositionally biased region" description="Basic and acidic residues" evidence="8">
    <location>
        <begin position="1393"/>
        <end position="1403"/>
    </location>
</feature>
<keyword evidence="4 9" id="KW-0732">Signal</keyword>
<feature type="region of interest" description="Disordered" evidence="8">
    <location>
        <begin position="871"/>
        <end position="1463"/>
    </location>
</feature>
<gene>
    <name evidence="11" type="ORF">MEBOL_004609</name>
</gene>
<evidence type="ECO:0000256" key="1">
    <source>
        <dbReference type="ARBA" id="ARBA00004370"/>
    </source>
</evidence>
<dbReference type="GO" id="GO:0016020">
    <property type="term" value="C:membrane"/>
    <property type="evidence" value="ECO:0007669"/>
    <property type="project" value="UniProtKB-SubCell"/>
</dbReference>
<feature type="compositionally biased region" description="Polar residues" evidence="8">
    <location>
        <begin position="1268"/>
        <end position="1277"/>
    </location>
</feature>
<feature type="compositionally biased region" description="Low complexity" evidence="8">
    <location>
        <begin position="1804"/>
        <end position="1822"/>
    </location>
</feature>
<dbReference type="Gene3D" id="3.30.1330.60">
    <property type="entry name" value="OmpA-like domain"/>
    <property type="match status" value="1"/>
</dbReference>
<evidence type="ECO:0000256" key="2">
    <source>
        <dbReference type="ARBA" id="ARBA00004613"/>
    </source>
</evidence>
<evidence type="ECO:0000313" key="12">
    <source>
        <dbReference type="Proteomes" id="UP000217289"/>
    </source>
</evidence>
<evidence type="ECO:0000259" key="10">
    <source>
        <dbReference type="PROSITE" id="PS51123"/>
    </source>
</evidence>
<feature type="compositionally biased region" description="Acidic residues" evidence="8">
    <location>
        <begin position="1014"/>
        <end position="1023"/>
    </location>
</feature>
<feature type="compositionally biased region" description="Basic and acidic residues" evidence="8">
    <location>
        <begin position="1102"/>
        <end position="1117"/>
    </location>
</feature>
<feature type="compositionally biased region" description="Acidic residues" evidence="8">
    <location>
        <begin position="1848"/>
        <end position="1862"/>
    </location>
</feature>
<dbReference type="Gene3D" id="2.60.40.10">
    <property type="entry name" value="Immunoglobulins"/>
    <property type="match status" value="2"/>
</dbReference>
<feature type="compositionally biased region" description="Basic and acidic residues" evidence="8">
    <location>
        <begin position="972"/>
        <end position="981"/>
    </location>
</feature>
<feature type="compositionally biased region" description="Acidic residues" evidence="8">
    <location>
        <begin position="1918"/>
        <end position="1932"/>
    </location>
</feature>
<dbReference type="Proteomes" id="UP000217289">
    <property type="component" value="Chromosome"/>
</dbReference>
<dbReference type="InterPro" id="IPR053180">
    <property type="entry name" value="Ca-binding_acidic-repeat"/>
</dbReference>
<feature type="region of interest" description="Disordered" evidence="8">
    <location>
        <begin position="1804"/>
        <end position="1958"/>
    </location>
</feature>
<name>A0A250IJ22_9BACT</name>
<dbReference type="CDD" id="cd07185">
    <property type="entry name" value="OmpA_C-like"/>
    <property type="match status" value="1"/>
</dbReference>
<feature type="region of interest" description="Disordered" evidence="8">
    <location>
        <begin position="349"/>
        <end position="368"/>
    </location>
</feature>
<dbReference type="PRINTS" id="PR01021">
    <property type="entry name" value="OMPADOMAIN"/>
</dbReference>
<feature type="domain" description="OmpA-like" evidence="10">
    <location>
        <begin position="1967"/>
        <end position="2084"/>
    </location>
</feature>
<comment type="subcellular location">
    <subcellularLocation>
        <location evidence="1">Membrane</location>
    </subcellularLocation>
    <subcellularLocation>
        <location evidence="2">Secreted</location>
    </subcellularLocation>
</comment>
<feature type="compositionally biased region" description="Acidic residues" evidence="8">
    <location>
        <begin position="1410"/>
        <end position="1420"/>
    </location>
</feature>
<keyword evidence="5" id="KW-0106">Calcium</keyword>
<dbReference type="NCBIfam" id="TIGR01451">
    <property type="entry name" value="B_ant_repeat"/>
    <property type="match status" value="1"/>
</dbReference>
<keyword evidence="6 7" id="KW-0472">Membrane</keyword>
<dbReference type="KEGG" id="mbd:MEBOL_004609"/>
<feature type="signal peptide" evidence="9">
    <location>
        <begin position="1"/>
        <end position="23"/>
    </location>
</feature>
<keyword evidence="3" id="KW-0964">Secreted</keyword>
<evidence type="ECO:0000256" key="9">
    <source>
        <dbReference type="SAM" id="SignalP"/>
    </source>
</evidence>
<dbReference type="InterPro" id="IPR013783">
    <property type="entry name" value="Ig-like_fold"/>
</dbReference>
<feature type="compositionally biased region" description="Polar residues" evidence="8">
    <location>
        <begin position="352"/>
        <end position="368"/>
    </location>
</feature>
<dbReference type="NCBIfam" id="NF033510">
    <property type="entry name" value="Ca_tandemer"/>
    <property type="match status" value="2"/>
</dbReference>
<feature type="compositionally biased region" description="Acidic residues" evidence="8">
    <location>
        <begin position="1128"/>
        <end position="1138"/>
    </location>
</feature>
<feature type="compositionally biased region" description="Basic and acidic residues" evidence="8">
    <location>
        <begin position="1890"/>
        <end position="1917"/>
    </location>
</feature>
<dbReference type="Gene3D" id="4.10.1080.10">
    <property type="entry name" value="TSP type-3 repeat"/>
    <property type="match status" value="1"/>
</dbReference>
<feature type="chain" id="PRO_5013349649" description="OmpA-like domain-containing protein" evidence="9">
    <location>
        <begin position="24"/>
        <end position="2092"/>
    </location>
</feature>
<reference evidence="11 12" key="1">
    <citation type="submission" date="2017-06" db="EMBL/GenBank/DDBJ databases">
        <authorList>
            <person name="Kim H.J."/>
            <person name="Triplett B.A."/>
        </authorList>
    </citation>
    <scope>NUCLEOTIDE SEQUENCE [LARGE SCALE GENOMIC DNA]</scope>
    <source>
        <strain evidence="11 12">DSM 14713</strain>
    </source>
</reference>
<dbReference type="InterPro" id="IPR047589">
    <property type="entry name" value="DUF11_rpt"/>
</dbReference>
<protein>
    <recommendedName>
        <fullName evidence="10">OmpA-like domain-containing protein</fullName>
    </recommendedName>
</protein>
<proteinExistence type="predicted"/>
<evidence type="ECO:0000313" key="11">
    <source>
        <dbReference type="EMBL" id="ATB31147.1"/>
    </source>
</evidence>
<feature type="compositionally biased region" description="Basic and acidic residues" evidence="8">
    <location>
        <begin position="1352"/>
        <end position="1373"/>
    </location>
</feature>
<dbReference type="EMBL" id="CP022163">
    <property type="protein sequence ID" value="ATB31147.1"/>
    <property type="molecule type" value="Genomic_DNA"/>
</dbReference>
<feature type="compositionally biased region" description="Basic and acidic residues" evidence="8">
    <location>
        <begin position="891"/>
        <end position="901"/>
    </location>
</feature>
<feature type="compositionally biased region" description="Acidic residues" evidence="8">
    <location>
        <begin position="1278"/>
        <end position="1290"/>
    </location>
</feature>
<feature type="compositionally biased region" description="Polar residues" evidence="8">
    <location>
        <begin position="690"/>
        <end position="703"/>
    </location>
</feature>